<dbReference type="Proteomes" id="UP000234331">
    <property type="component" value="Unassembled WGS sequence"/>
</dbReference>
<feature type="region of interest" description="Disordered" evidence="1">
    <location>
        <begin position="1"/>
        <end position="34"/>
    </location>
</feature>
<feature type="compositionally biased region" description="Basic residues" evidence="1">
    <location>
        <begin position="155"/>
        <end position="169"/>
    </location>
</feature>
<protein>
    <submittedName>
        <fullName evidence="2">Uncharacterized protein</fullName>
    </submittedName>
</protein>
<keyword evidence="3" id="KW-1185">Reference proteome</keyword>
<name>A0A2I2L1Z8_9ACTN</name>
<dbReference type="AlphaFoldDB" id="A0A2I2L1Z8"/>
<reference evidence="2 3" key="1">
    <citation type="submission" date="2017-06" db="EMBL/GenBank/DDBJ databases">
        <authorList>
            <person name="Kim H.J."/>
            <person name="Triplett B.A."/>
        </authorList>
    </citation>
    <scope>NUCLEOTIDE SEQUENCE [LARGE SCALE GENOMIC DNA]</scope>
    <source>
        <strain evidence="2">FRACA_ARgP5</strain>
    </source>
</reference>
<evidence type="ECO:0000313" key="3">
    <source>
        <dbReference type="Proteomes" id="UP000234331"/>
    </source>
</evidence>
<sequence>MVGIPACSLPGSGAGGRHRTGHAAAQGRPGRRVGHAPVCGRATERVPKPEAGGLVLAAGVSWPGARWVPPEIYLYYVNKIFHVCHPPRPDVSHRTPADVGREFAVAGRRPSAWRPERWRPGEGLRFRAIVSWIRPVALRGSGQVRSNRTETIRAPGRRRAGPHAARTRRGTGERPTTMEVPQCVT</sequence>
<dbReference type="EMBL" id="FZMO01000552">
    <property type="protein sequence ID" value="SNQ51887.1"/>
    <property type="molecule type" value="Genomic_DNA"/>
</dbReference>
<proteinExistence type="predicted"/>
<organism evidence="2 3">
    <name type="scientific">Frankia canadensis</name>
    <dbReference type="NCBI Taxonomy" id="1836972"/>
    <lineage>
        <taxon>Bacteria</taxon>
        <taxon>Bacillati</taxon>
        <taxon>Actinomycetota</taxon>
        <taxon>Actinomycetes</taxon>
        <taxon>Frankiales</taxon>
        <taxon>Frankiaceae</taxon>
        <taxon>Frankia</taxon>
    </lineage>
</organism>
<accession>A0A2I2L1Z8</accession>
<evidence type="ECO:0000313" key="2">
    <source>
        <dbReference type="EMBL" id="SNQ51887.1"/>
    </source>
</evidence>
<evidence type="ECO:0000256" key="1">
    <source>
        <dbReference type="SAM" id="MobiDB-lite"/>
    </source>
</evidence>
<feature type="region of interest" description="Disordered" evidence="1">
    <location>
        <begin position="154"/>
        <end position="185"/>
    </location>
</feature>
<gene>
    <name evidence="2" type="ORF">FRACA_840025</name>
</gene>